<proteinExistence type="predicted"/>
<accession>A0A846Y6R0</accession>
<evidence type="ECO:0000313" key="1">
    <source>
        <dbReference type="EMBL" id="NKY52359.1"/>
    </source>
</evidence>
<dbReference type="RefSeq" id="WP_067872860.1">
    <property type="nucleotide sequence ID" value="NZ_JAAXOP010000011.1"/>
</dbReference>
<sequence length="111" mass="12438">MSIDAIGFLRRDISGVRQQWDETQIRSLARRLGYNLRKIITFTADVDDVGLRLRNIAEAHRVDAVFVPDATHFDGGVVPSKLVRVADVITVEPVCTYARRTTGWATDDPGR</sequence>
<evidence type="ECO:0000313" key="2">
    <source>
        <dbReference type="Proteomes" id="UP000565711"/>
    </source>
</evidence>
<organism evidence="1 2">
    <name type="scientific">Nocardia vermiculata</name>
    <dbReference type="NCBI Taxonomy" id="257274"/>
    <lineage>
        <taxon>Bacteria</taxon>
        <taxon>Bacillati</taxon>
        <taxon>Actinomycetota</taxon>
        <taxon>Actinomycetes</taxon>
        <taxon>Mycobacteriales</taxon>
        <taxon>Nocardiaceae</taxon>
        <taxon>Nocardia</taxon>
    </lineage>
</organism>
<gene>
    <name evidence="1" type="ORF">HGA08_19305</name>
</gene>
<evidence type="ECO:0008006" key="3">
    <source>
        <dbReference type="Google" id="ProtNLM"/>
    </source>
</evidence>
<keyword evidence="2" id="KW-1185">Reference proteome</keyword>
<reference evidence="1 2" key="1">
    <citation type="submission" date="2020-04" db="EMBL/GenBank/DDBJ databases">
        <title>MicrobeNet Type strains.</title>
        <authorList>
            <person name="Nicholson A.C."/>
        </authorList>
    </citation>
    <scope>NUCLEOTIDE SEQUENCE [LARGE SCALE GENOMIC DNA]</scope>
    <source>
        <strain evidence="1 2">JCM 12354</strain>
    </source>
</reference>
<protein>
    <recommendedName>
        <fullName evidence="3">Resolvase/invertase-type recombinase catalytic domain-containing protein</fullName>
    </recommendedName>
</protein>
<dbReference type="Proteomes" id="UP000565711">
    <property type="component" value="Unassembled WGS sequence"/>
</dbReference>
<comment type="caution">
    <text evidence="1">The sequence shown here is derived from an EMBL/GenBank/DDBJ whole genome shotgun (WGS) entry which is preliminary data.</text>
</comment>
<name>A0A846Y6R0_9NOCA</name>
<dbReference type="AlphaFoldDB" id="A0A846Y6R0"/>
<dbReference type="EMBL" id="JAAXOP010000011">
    <property type="protein sequence ID" value="NKY52359.1"/>
    <property type="molecule type" value="Genomic_DNA"/>
</dbReference>